<dbReference type="InterPro" id="IPR000744">
    <property type="entry name" value="NSF_attach"/>
</dbReference>
<evidence type="ECO:0000313" key="4">
    <source>
        <dbReference type="EMBL" id="ANB15413.1"/>
    </source>
</evidence>
<dbReference type="GO" id="GO:0048280">
    <property type="term" value="P:vesicle fusion with Golgi apparatus"/>
    <property type="evidence" value="ECO:0007669"/>
    <property type="project" value="EnsemblFungi"/>
</dbReference>
<dbReference type="PANTHER" id="PTHR13768:SF8">
    <property type="entry name" value="ALPHA-SOLUBLE NSF ATTACHMENT PROTEIN"/>
    <property type="match status" value="1"/>
</dbReference>
<dbReference type="GO" id="GO:0005483">
    <property type="term" value="F:soluble NSF attachment protein activity"/>
    <property type="evidence" value="ECO:0007669"/>
    <property type="project" value="EnsemblFungi"/>
</dbReference>
<organism evidence="4 5">
    <name type="scientific">Sugiyamaella lignohabitans</name>
    <dbReference type="NCBI Taxonomy" id="796027"/>
    <lineage>
        <taxon>Eukaryota</taxon>
        <taxon>Fungi</taxon>
        <taxon>Dikarya</taxon>
        <taxon>Ascomycota</taxon>
        <taxon>Saccharomycotina</taxon>
        <taxon>Dipodascomycetes</taxon>
        <taxon>Dipodascales</taxon>
        <taxon>Trichomonascaceae</taxon>
        <taxon>Sugiyamaella</taxon>
    </lineage>
</organism>
<keyword evidence="2" id="KW-0813">Transport</keyword>
<dbReference type="EMBL" id="CP014503">
    <property type="protein sequence ID" value="ANB15413.1"/>
    <property type="molecule type" value="Genomic_DNA"/>
</dbReference>
<keyword evidence="3" id="KW-0653">Protein transport</keyword>
<dbReference type="Pfam" id="PF14938">
    <property type="entry name" value="SNAP"/>
    <property type="match status" value="1"/>
</dbReference>
<evidence type="ECO:0000256" key="1">
    <source>
        <dbReference type="ARBA" id="ARBA00010050"/>
    </source>
</evidence>
<dbReference type="GO" id="GO:0035494">
    <property type="term" value="P:SNARE complex disassembly"/>
    <property type="evidence" value="ECO:0007669"/>
    <property type="project" value="EnsemblFungi"/>
</dbReference>
<keyword evidence="5" id="KW-1185">Reference proteome</keyword>
<dbReference type="OrthoDB" id="9984275at2759"/>
<dbReference type="KEGG" id="slb:AWJ20_3040"/>
<reference evidence="4 5" key="1">
    <citation type="submission" date="2016-02" db="EMBL/GenBank/DDBJ databases">
        <title>Complete genome sequence and transcriptome regulation of the pentose utilising yeast Sugiyamaella lignohabitans.</title>
        <authorList>
            <person name="Bellasio M."/>
            <person name="Peymann A."/>
            <person name="Valli M."/>
            <person name="Sipitzky M."/>
            <person name="Graf A."/>
            <person name="Sauer M."/>
            <person name="Marx H."/>
            <person name="Mattanovich D."/>
        </authorList>
    </citation>
    <scope>NUCLEOTIDE SEQUENCE [LARGE SCALE GENOMIC DNA]</scope>
    <source>
        <strain evidence="4 5">CBS 10342</strain>
    </source>
</reference>
<dbReference type="SUPFAM" id="SSF48452">
    <property type="entry name" value="TPR-like"/>
    <property type="match status" value="1"/>
</dbReference>
<evidence type="ECO:0000256" key="3">
    <source>
        <dbReference type="ARBA" id="ARBA00022927"/>
    </source>
</evidence>
<dbReference type="GO" id="GO:0001671">
    <property type="term" value="F:ATPase activator activity"/>
    <property type="evidence" value="ECO:0007669"/>
    <property type="project" value="EnsemblFungi"/>
</dbReference>
<sequence>MDLGGLYETELRDLTEAIVAYDNAGEWYFQDQAEALSNKAFLKVADLSALNGDYVTAIEKFERVAKQSLNNSLNKWSLKEYFLKAGVCRVAEQDLVSADRALEQYLEWEPSFGTTREYQLLSNIIAAVQEGDEQLFTDKLMEFDQFSKLDRWMVTITLRIKEHLQSAEDDML</sequence>
<accession>A0A167FKE4</accession>
<dbReference type="GO" id="GO:0031201">
    <property type="term" value="C:SNARE complex"/>
    <property type="evidence" value="ECO:0007669"/>
    <property type="project" value="EnsemblFungi"/>
</dbReference>
<dbReference type="GO" id="GO:0006886">
    <property type="term" value="P:intracellular protein transport"/>
    <property type="evidence" value="ECO:0007669"/>
    <property type="project" value="InterPro"/>
</dbReference>
<evidence type="ECO:0000256" key="2">
    <source>
        <dbReference type="ARBA" id="ARBA00022448"/>
    </source>
</evidence>
<dbReference type="AlphaFoldDB" id="A0A167FKE4"/>
<dbReference type="InterPro" id="IPR011990">
    <property type="entry name" value="TPR-like_helical_dom_sf"/>
</dbReference>
<dbReference type="GO" id="GO:0005829">
    <property type="term" value="C:cytosol"/>
    <property type="evidence" value="ECO:0007669"/>
    <property type="project" value="EnsemblFungi"/>
</dbReference>
<gene>
    <name evidence="4" type="primary">SEC17</name>
    <name evidence="4" type="ORF">AWJ20_3040</name>
</gene>
<proteinExistence type="inferred from homology"/>
<dbReference type="GO" id="GO:0006914">
    <property type="term" value="P:autophagy"/>
    <property type="evidence" value="ECO:0007669"/>
    <property type="project" value="EnsemblFungi"/>
</dbReference>
<dbReference type="GeneID" id="30035019"/>
<dbReference type="PANTHER" id="PTHR13768">
    <property type="entry name" value="SOLUBLE NSF ATTACHMENT PROTEIN SNAP"/>
    <property type="match status" value="1"/>
</dbReference>
<dbReference type="RefSeq" id="XP_018737890.1">
    <property type="nucleotide sequence ID" value="XM_018880032.1"/>
</dbReference>
<dbReference type="GO" id="GO:0005774">
    <property type="term" value="C:vacuolar membrane"/>
    <property type="evidence" value="ECO:0007669"/>
    <property type="project" value="TreeGrafter"/>
</dbReference>
<dbReference type="Proteomes" id="UP000189580">
    <property type="component" value="Chromosome b"/>
</dbReference>
<dbReference type="PRINTS" id="PR00448">
    <property type="entry name" value="NSFATTACHMNT"/>
</dbReference>
<name>A0A167FKE4_9ASCO</name>
<dbReference type="GO" id="GO:0042144">
    <property type="term" value="P:vacuole fusion, non-autophagic"/>
    <property type="evidence" value="ECO:0007669"/>
    <property type="project" value="EnsemblFungi"/>
</dbReference>
<evidence type="ECO:0000313" key="5">
    <source>
        <dbReference type="Proteomes" id="UP000189580"/>
    </source>
</evidence>
<protein>
    <submittedName>
        <fullName evidence="4">Sec17p</fullName>
    </submittedName>
</protein>
<comment type="similarity">
    <text evidence="1">Belongs to the SNAP family.</text>
</comment>
<dbReference type="GO" id="GO:0019905">
    <property type="term" value="F:syntaxin binding"/>
    <property type="evidence" value="ECO:0007669"/>
    <property type="project" value="TreeGrafter"/>
</dbReference>
<dbReference type="Gene3D" id="1.25.40.10">
    <property type="entry name" value="Tetratricopeptide repeat domain"/>
    <property type="match status" value="1"/>
</dbReference>